<dbReference type="PANTHER" id="PTHR23079:SF55">
    <property type="entry name" value="RNA-DIRECTED RNA POLYMERASE"/>
    <property type="match status" value="1"/>
</dbReference>
<gene>
    <name evidence="2" type="ORF">GIB67_014097</name>
</gene>
<protein>
    <recommendedName>
        <fullName evidence="1">RDRP C-terminal head domain-containing protein</fullName>
    </recommendedName>
</protein>
<keyword evidence="3" id="KW-1185">Reference proteome</keyword>
<dbReference type="GO" id="GO:0030422">
    <property type="term" value="P:siRNA processing"/>
    <property type="evidence" value="ECO:0007669"/>
    <property type="project" value="TreeGrafter"/>
</dbReference>
<comment type="caution">
    <text evidence="2">The sequence shown here is derived from an EMBL/GenBank/DDBJ whole genome shotgun (WGS) entry which is preliminary data.</text>
</comment>
<dbReference type="AlphaFoldDB" id="A0A7J7KXI6"/>
<sequence length="182" mass="20687">MGKNYSTSSASLPGPAHFSSDQLEHELFQQFITARFHQSNIIDTASDSCLAFMDRLLILGDDCAKEKNCIKEKMLQLSDIYYDALDALKSGKKEIKNEAANGVIQKYKQILYGVVEFEEGPRSREEIFIEALSIYQVNFDYANEVNDVGKCIFAWKIAGRALCALYANARRRYHCLLEIYST</sequence>
<dbReference type="PANTHER" id="PTHR23079">
    <property type="entry name" value="RNA-DEPENDENT RNA POLYMERASE"/>
    <property type="match status" value="1"/>
</dbReference>
<dbReference type="Proteomes" id="UP000541444">
    <property type="component" value="Unassembled WGS sequence"/>
</dbReference>
<accession>A0A7J7KXI6</accession>
<dbReference type="EMBL" id="JACGCM010002815">
    <property type="protein sequence ID" value="KAF6135048.1"/>
    <property type="molecule type" value="Genomic_DNA"/>
</dbReference>
<dbReference type="GO" id="GO:0031380">
    <property type="term" value="C:nuclear RNA-directed RNA polymerase complex"/>
    <property type="evidence" value="ECO:0007669"/>
    <property type="project" value="TreeGrafter"/>
</dbReference>
<dbReference type="InterPro" id="IPR007855">
    <property type="entry name" value="RDRP"/>
</dbReference>
<organism evidence="2 3">
    <name type="scientific">Kingdonia uniflora</name>
    <dbReference type="NCBI Taxonomy" id="39325"/>
    <lineage>
        <taxon>Eukaryota</taxon>
        <taxon>Viridiplantae</taxon>
        <taxon>Streptophyta</taxon>
        <taxon>Embryophyta</taxon>
        <taxon>Tracheophyta</taxon>
        <taxon>Spermatophyta</taxon>
        <taxon>Magnoliopsida</taxon>
        <taxon>Ranunculales</taxon>
        <taxon>Circaeasteraceae</taxon>
        <taxon>Kingdonia</taxon>
    </lineage>
</organism>
<name>A0A7J7KXI6_9MAGN</name>
<dbReference type="OrthoDB" id="6513042at2759"/>
<evidence type="ECO:0000313" key="3">
    <source>
        <dbReference type="Proteomes" id="UP000541444"/>
    </source>
</evidence>
<dbReference type="InterPro" id="IPR058752">
    <property type="entry name" value="RDRP_C_head"/>
</dbReference>
<proteinExistence type="predicted"/>
<dbReference type="Pfam" id="PF26253">
    <property type="entry name" value="RdRP_head"/>
    <property type="match status" value="1"/>
</dbReference>
<evidence type="ECO:0000259" key="1">
    <source>
        <dbReference type="Pfam" id="PF26253"/>
    </source>
</evidence>
<reference evidence="2 3" key="1">
    <citation type="journal article" date="2020" name="IScience">
        <title>Genome Sequencing of the Endangered Kingdonia uniflora (Circaeasteraceae, Ranunculales) Reveals Potential Mechanisms of Evolutionary Specialization.</title>
        <authorList>
            <person name="Sun Y."/>
            <person name="Deng T."/>
            <person name="Zhang A."/>
            <person name="Moore M.J."/>
            <person name="Landis J.B."/>
            <person name="Lin N."/>
            <person name="Zhang H."/>
            <person name="Zhang X."/>
            <person name="Huang J."/>
            <person name="Zhang X."/>
            <person name="Sun H."/>
            <person name="Wang H."/>
        </authorList>
    </citation>
    <scope>NUCLEOTIDE SEQUENCE [LARGE SCALE GENOMIC DNA]</scope>
    <source>
        <strain evidence="2">TB1705</strain>
        <tissue evidence="2">Leaf</tissue>
    </source>
</reference>
<evidence type="ECO:0000313" key="2">
    <source>
        <dbReference type="EMBL" id="KAF6135048.1"/>
    </source>
</evidence>
<dbReference type="GO" id="GO:0003968">
    <property type="term" value="F:RNA-directed RNA polymerase activity"/>
    <property type="evidence" value="ECO:0007669"/>
    <property type="project" value="InterPro"/>
</dbReference>
<feature type="domain" description="RDRP C-terminal head" evidence="1">
    <location>
        <begin position="85"/>
        <end position="172"/>
    </location>
</feature>